<dbReference type="Gene3D" id="3.40.50.1820">
    <property type="entry name" value="alpha/beta hydrolase"/>
    <property type="match status" value="1"/>
</dbReference>
<dbReference type="PANTHER" id="PTHR43798:SF33">
    <property type="entry name" value="HYDROLASE, PUTATIVE (AFU_ORTHOLOGUE AFUA_2G14860)-RELATED"/>
    <property type="match status" value="1"/>
</dbReference>
<proteinExistence type="predicted"/>
<dbReference type="InterPro" id="IPR050266">
    <property type="entry name" value="AB_hydrolase_sf"/>
</dbReference>
<feature type="domain" description="AB hydrolase-1" evidence="1">
    <location>
        <begin position="55"/>
        <end position="302"/>
    </location>
</feature>
<dbReference type="PANTHER" id="PTHR43798">
    <property type="entry name" value="MONOACYLGLYCEROL LIPASE"/>
    <property type="match status" value="1"/>
</dbReference>
<dbReference type="InterPro" id="IPR000639">
    <property type="entry name" value="Epox_hydrolase-like"/>
</dbReference>
<reference evidence="2 5" key="2">
    <citation type="submission" date="2018-10" db="EMBL/GenBank/DDBJ databases">
        <title>Sequencing the genomes of 1000 actinobacteria strains.</title>
        <authorList>
            <person name="Klenk H.-P."/>
        </authorList>
    </citation>
    <scope>NUCLEOTIDE SEQUENCE [LARGE SCALE GENOMIC DNA]</scope>
    <source>
        <strain evidence="2 5">DSM 45119</strain>
    </source>
</reference>
<gene>
    <name evidence="2" type="ORF">ATL45_1959</name>
    <name evidence="3" type="ORF">SAMN05421805_110165</name>
</gene>
<reference evidence="3 4" key="1">
    <citation type="submission" date="2016-10" db="EMBL/GenBank/DDBJ databases">
        <authorList>
            <person name="de Groot N.N."/>
        </authorList>
    </citation>
    <scope>NUCLEOTIDE SEQUENCE [LARGE SCALE GENOMIC DNA]</scope>
    <source>
        <strain evidence="3 4">CPCC 201259</strain>
    </source>
</reference>
<dbReference type="EMBL" id="RBXX01000002">
    <property type="protein sequence ID" value="RKT83665.1"/>
    <property type="molecule type" value="Genomic_DNA"/>
</dbReference>
<dbReference type="RefSeq" id="WP_093155927.1">
    <property type="nucleotide sequence ID" value="NZ_FOUP01000010.1"/>
</dbReference>
<evidence type="ECO:0000313" key="4">
    <source>
        <dbReference type="Proteomes" id="UP000199398"/>
    </source>
</evidence>
<dbReference type="InterPro" id="IPR000073">
    <property type="entry name" value="AB_hydrolase_1"/>
</dbReference>
<dbReference type="OrthoDB" id="5431692at2"/>
<dbReference type="PRINTS" id="PR00111">
    <property type="entry name" value="ABHYDROLASE"/>
</dbReference>
<dbReference type="STRING" id="455193.SAMN05421805_110165"/>
<evidence type="ECO:0000313" key="2">
    <source>
        <dbReference type="EMBL" id="RKT83665.1"/>
    </source>
</evidence>
<organism evidence="3 4">
    <name type="scientific">Saccharopolyspora antimicrobica</name>
    <dbReference type="NCBI Taxonomy" id="455193"/>
    <lineage>
        <taxon>Bacteria</taxon>
        <taxon>Bacillati</taxon>
        <taxon>Actinomycetota</taxon>
        <taxon>Actinomycetes</taxon>
        <taxon>Pseudonocardiales</taxon>
        <taxon>Pseudonocardiaceae</taxon>
        <taxon>Saccharopolyspora</taxon>
    </lineage>
</organism>
<evidence type="ECO:0000313" key="5">
    <source>
        <dbReference type="Proteomes" id="UP000270697"/>
    </source>
</evidence>
<protein>
    <submittedName>
        <fullName evidence="3">Pimeloyl-ACP methyl ester carboxylesterase</fullName>
    </submittedName>
</protein>
<evidence type="ECO:0000313" key="3">
    <source>
        <dbReference type="EMBL" id="SFO18282.1"/>
    </source>
</evidence>
<dbReference type="SUPFAM" id="SSF53474">
    <property type="entry name" value="alpha/beta-Hydrolases"/>
    <property type="match status" value="1"/>
</dbReference>
<evidence type="ECO:0000259" key="1">
    <source>
        <dbReference type="Pfam" id="PF12697"/>
    </source>
</evidence>
<accession>A0A1I5F3F4</accession>
<keyword evidence="5" id="KW-1185">Reference proteome</keyword>
<sequence>MTIPELQPVERVARISGADLHYWTYREDLAEPRPGTTAAGTGTDEPPEAAEADTVLMVHGLRGTHHGLELVAAGLPDHRVVIPDLPGFGDSGPMTGQRHDVAGYARVITELIEQLGGRQRPVVLLGHSFGSIIAARVTASAPELVRRLVLINPIATPALRGPRVLLSGLTSAYYTLGKRLPLRAGHSLLSNRWVVLAASRAMTRTKDKQLREFIDSNHLRYFSRFHSPALVSETFDASTTHTVADHADDIQLPTLLIAGETDEIAPLAGQRALAARMSDAELVVIPNVGHLVHYETPGPAAEAIQRFLGAP</sequence>
<dbReference type="GO" id="GO:0003824">
    <property type="term" value="F:catalytic activity"/>
    <property type="evidence" value="ECO:0007669"/>
    <property type="project" value="InterPro"/>
</dbReference>
<dbReference type="Pfam" id="PF12697">
    <property type="entry name" value="Abhydrolase_6"/>
    <property type="match status" value="1"/>
</dbReference>
<name>A0A1I5F3F4_9PSEU</name>
<dbReference type="EMBL" id="FOUP01000010">
    <property type="protein sequence ID" value="SFO18282.1"/>
    <property type="molecule type" value="Genomic_DNA"/>
</dbReference>
<dbReference type="AlphaFoldDB" id="A0A1I5F3F4"/>
<dbReference type="Proteomes" id="UP000270697">
    <property type="component" value="Unassembled WGS sequence"/>
</dbReference>
<dbReference type="GO" id="GO:0016020">
    <property type="term" value="C:membrane"/>
    <property type="evidence" value="ECO:0007669"/>
    <property type="project" value="TreeGrafter"/>
</dbReference>
<dbReference type="InterPro" id="IPR029058">
    <property type="entry name" value="AB_hydrolase_fold"/>
</dbReference>
<dbReference type="PRINTS" id="PR00412">
    <property type="entry name" value="EPOXHYDRLASE"/>
</dbReference>
<dbReference type="Proteomes" id="UP000199398">
    <property type="component" value="Unassembled WGS sequence"/>
</dbReference>